<feature type="compositionally biased region" description="Low complexity" evidence="1">
    <location>
        <begin position="29"/>
        <end position="49"/>
    </location>
</feature>
<gene>
    <name evidence="2" type="ORF">SEMRO_309_G113870.1</name>
</gene>
<feature type="region of interest" description="Disordered" evidence="1">
    <location>
        <begin position="29"/>
        <end position="56"/>
    </location>
</feature>
<dbReference type="OrthoDB" id="2142040at2759"/>
<name>A0A9N8DRX9_9STRA</name>
<accession>A0A9N8DRX9</accession>
<evidence type="ECO:0000256" key="1">
    <source>
        <dbReference type="SAM" id="MobiDB-lite"/>
    </source>
</evidence>
<comment type="caution">
    <text evidence="2">The sequence shown here is derived from an EMBL/GenBank/DDBJ whole genome shotgun (WGS) entry which is preliminary data.</text>
</comment>
<reference evidence="2" key="1">
    <citation type="submission" date="2020-06" db="EMBL/GenBank/DDBJ databases">
        <authorList>
            <consortium name="Plant Systems Biology data submission"/>
        </authorList>
    </citation>
    <scope>NUCLEOTIDE SEQUENCE</scope>
    <source>
        <strain evidence="2">D6</strain>
    </source>
</reference>
<organism evidence="2 3">
    <name type="scientific">Seminavis robusta</name>
    <dbReference type="NCBI Taxonomy" id="568900"/>
    <lineage>
        <taxon>Eukaryota</taxon>
        <taxon>Sar</taxon>
        <taxon>Stramenopiles</taxon>
        <taxon>Ochrophyta</taxon>
        <taxon>Bacillariophyta</taxon>
        <taxon>Bacillariophyceae</taxon>
        <taxon>Bacillariophycidae</taxon>
        <taxon>Naviculales</taxon>
        <taxon>Naviculaceae</taxon>
        <taxon>Seminavis</taxon>
    </lineage>
</organism>
<dbReference type="EMBL" id="CAICTM010000308">
    <property type="protein sequence ID" value="CAB9507516.1"/>
    <property type="molecule type" value="Genomic_DNA"/>
</dbReference>
<proteinExistence type="predicted"/>
<dbReference type="AlphaFoldDB" id="A0A9N8DRX9"/>
<keyword evidence="3" id="KW-1185">Reference proteome</keyword>
<evidence type="ECO:0000313" key="3">
    <source>
        <dbReference type="Proteomes" id="UP001153069"/>
    </source>
</evidence>
<dbReference type="Proteomes" id="UP001153069">
    <property type="component" value="Unassembled WGS sequence"/>
</dbReference>
<evidence type="ECO:0000313" key="2">
    <source>
        <dbReference type="EMBL" id="CAB9507516.1"/>
    </source>
</evidence>
<protein>
    <submittedName>
        <fullName evidence="2">Uncharacterized protein</fullName>
    </submittedName>
</protein>
<sequence length="405" mass="45638">MAVPIKDAANAVPGYPARAFGASAPAAYANPQQPASSPAAYANPQQPAAERPVTAPLSEQQIKRLTDQGFSRGLAQSLNDAKKSFSKRIWIVDNSGSMQTCDGHRMAETRNRKTIKMIECSRWEEIQECVKYHTQLSGLLEAPTSFRLLNDPGAAVGPQQFHVATGSVESIPGDVQNGLRIMQRARPGGCTPLTQHILEIHREVSAMAPTLRANGQRVTIQIATDGLPSDLRGYSRQEHRDEFVEALRSLEGLPVWVVVRLCTDEEDVVNFYNELDSVLELSMEVLDDFVGEAEEVHEHNPWLNYALPIHRMREMGYHDRVFDMLDERKLTKSELRDFCYLLFGEGSMDGVADPNVEWHEFCKDMDRLLRKEEQQWDPIKKRMKPWVDLHTLNYMYGDGSACAIL</sequence>